<reference evidence="1 2" key="1">
    <citation type="submission" date="2022-04" db="EMBL/GenBank/DDBJ databases">
        <title>Human microbiome associated bacterial genomes.</title>
        <authorList>
            <person name="Sandstrom S."/>
            <person name="Salamzade R."/>
            <person name="Kalan L.R."/>
        </authorList>
    </citation>
    <scope>NUCLEOTIDE SEQUENCE [LARGE SCALE GENOMIC DNA]</scope>
    <source>
        <strain evidence="2">p3-SID1799</strain>
    </source>
</reference>
<organism evidence="1 2">
    <name type="scientific">Pseudoclavibacter albus</name>
    <dbReference type="NCBI Taxonomy" id="272241"/>
    <lineage>
        <taxon>Bacteria</taxon>
        <taxon>Bacillati</taxon>
        <taxon>Actinomycetota</taxon>
        <taxon>Actinomycetes</taxon>
        <taxon>Micrococcales</taxon>
        <taxon>Microbacteriaceae</taxon>
        <taxon>Pseudoclavibacter</taxon>
    </lineage>
</organism>
<keyword evidence="2" id="KW-1185">Reference proteome</keyword>
<sequence>MIGLPLSQGRVERVDGLIVCRGLPKWAYARGGTCVGSVYLTGNVVSDRVLRHERVHVDQWKKYGLLFPILYWLAGSDPLKNHFEIEAGLEDGGYVRRSAR</sequence>
<name>A0ABT2HV81_9MICO</name>
<comment type="caution">
    <text evidence="1">The sequence shown here is derived from an EMBL/GenBank/DDBJ whole genome shotgun (WGS) entry which is preliminary data.</text>
</comment>
<accession>A0ABT2HV81</accession>
<evidence type="ECO:0000313" key="1">
    <source>
        <dbReference type="EMBL" id="MCT2042223.1"/>
    </source>
</evidence>
<protein>
    <submittedName>
        <fullName evidence="1">Fe-S oxidoreductase</fullName>
    </submittedName>
</protein>
<proteinExistence type="predicted"/>
<dbReference type="Proteomes" id="UP001525379">
    <property type="component" value="Unassembled WGS sequence"/>
</dbReference>
<evidence type="ECO:0000313" key="2">
    <source>
        <dbReference type="Proteomes" id="UP001525379"/>
    </source>
</evidence>
<gene>
    <name evidence="1" type="ORF">M3D15_02545</name>
</gene>
<dbReference type="EMBL" id="JALXSQ010000006">
    <property type="protein sequence ID" value="MCT2042223.1"/>
    <property type="molecule type" value="Genomic_DNA"/>
</dbReference>